<accession>A0A177UII0</accession>
<keyword evidence="4" id="KW-0540">Nuclease</keyword>
<dbReference type="PANTHER" id="PTHR22930:SF85">
    <property type="entry name" value="GH03217P-RELATED"/>
    <property type="match status" value="1"/>
</dbReference>
<evidence type="ECO:0000256" key="4">
    <source>
        <dbReference type="ARBA" id="ARBA00022722"/>
    </source>
</evidence>
<comment type="similarity">
    <text evidence="3">Belongs to the HARBI1 family.</text>
</comment>
<evidence type="ECO:0000313" key="8">
    <source>
        <dbReference type="EMBL" id="KAE8242500.1"/>
    </source>
</evidence>
<keyword evidence="5" id="KW-0479">Metal-binding</keyword>
<evidence type="ECO:0000256" key="1">
    <source>
        <dbReference type="ARBA" id="ARBA00001968"/>
    </source>
</evidence>
<dbReference type="AlphaFoldDB" id="A0A177UII0"/>
<evidence type="ECO:0000256" key="6">
    <source>
        <dbReference type="ARBA" id="ARBA00022801"/>
    </source>
</evidence>
<dbReference type="GO" id="GO:0046872">
    <property type="term" value="F:metal ion binding"/>
    <property type="evidence" value="ECO:0007669"/>
    <property type="project" value="UniProtKB-KW"/>
</dbReference>
<dbReference type="EMBL" id="LWDD02002172">
    <property type="protein sequence ID" value="KAE8242500.1"/>
    <property type="molecule type" value="Genomic_DNA"/>
</dbReference>
<dbReference type="PANTHER" id="PTHR22930">
    <property type="match status" value="1"/>
</dbReference>
<proteinExistence type="inferred from homology"/>
<evidence type="ECO:0000313" key="9">
    <source>
        <dbReference type="Proteomes" id="UP000077671"/>
    </source>
</evidence>
<dbReference type="Proteomes" id="UP000077671">
    <property type="component" value="Unassembled WGS sequence"/>
</dbReference>
<reference evidence="8" key="1">
    <citation type="submission" date="2016-04" db="EMBL/GenBank/DDBJ databases">
        <authorList>
            <person name="Nguyen H.D."/>
            <person name="Kesanakurti P."/>
            <person name="Cullis J."/>
            <person name="Levesque C.A."/>
            <person name="Hambleton S."/>
        </authorList>
    </citation>
    <scope>NUCLEOTIDE SEQUENCE</scope>
    <source>
        <strain evidence="8">DAOMC 238032</strain>
    </source>
</reference>
<protein>
    <submittedName>
        <fullName evidence="8">Uncharacterized protein</fullName>
    </submittedName>
</protein>
<organism evidence="8 9">
    <name type="scientific">Tilletia caries</name>
    <name type="common">wheat bunt fungus</name>
    <dbReference type="NCBI Taxonomy" id="13290"/>
    <lineage>
        <taxon>Eukaryota</taxon>
        <taxon>Fungi</taxon>
        <taxon>Dikarya</taxon>
        <taxon>Basidiomycota</taxon>
        <taxon>Ustilaginomycotina</taxon>
        <taxon>Exobasidiomycetes</taxon>
        <taxon>Tilletiales</taxon>
        <taxon>Tilletiaceae</taxon>
        <taxon>Tilletia</taxon>
    </lineage>
</organism>
<comment type="cofactor">
    <cofactor evidence="1">
        <name>a divalent metal cation</name>
        <dbReference type="ChEBI" id="CHEBI:60240"/>
    </cofactor>
</comment>
<dbReference type="GO" id="GO:0004518">
    <property type="term" value="F:nuclease activity"/>
    <property type="evidence" value="ECO:0007669"/>
    <property type="project" value="UniProtKB-KW"/>
</dbReference>
<dbReference type="GO" id="GO:0016787">
    <property type="term" value="F:hydrolase activity"/>
    <property type="evidence" value="ECO:0007669"/>
    <property type="project" value="UniProtKB-KW"/>
</dbReference>
<keyword evidence="7" id="KW-0539">Nucleus</keyword>
<reference evidence="8" key="2">
    <citation type="journal article" date="2019" name="IMA Fungus">
        <title>Genome sequencing and comparison of five Tilletia species to identify candidate genes for the detection of regulated species infecting wheat.</title>
        <authorList>
            <person name="Nguyen H.D.T."/>
            <person name="Sultana T."/>
            <person name="Kesanakurti P."/>
            <person name="Hambleton S."/>
        </authorList>
    </citation>
    <scope>NUCLEOTIDE SEQUENCE</scope>
    <source>
        <strain evidence="8">DAOMC 238032</strain>
    </source>
</reference>
<keyword evidence="6" id="KW-0378">Hydrolase</keyword>
<comment type="caution">
    <text evidence="8">The sequence shown here is derived from an EMBL/GenBank/DDBJ whole genome shotgun (WGS) entry which is preliminary data.</text>
</comment>
<evidence type="ECO:0000256" key="5">
    <source>
        <dbReference type="ARBA" id="ARBA00022723"/>
    </source>
</evidence>
<dbReference type="InterPro" id="IPR027806">
    <property type="entry name" value="HARBI1_dom"/>
</dbReference>
<dbReference type="Pfam" id="PF13359">
    <property type="entry name" value="DDE_Tnp_4"/>
    <property type="match status" value="1"/>
</dbReference>
<comment type="subcellular location">
    <subcellularLocation>
        <location evidence="2">Nucleus</location>
    </subcellularLocation>
</comment>
<evidence type="ECO:0000256" key="7">
    <source>
        <dbReference type="ARBA" id="ARBA00023242"/>
    </source>
</evidence>
<name>A0A177UII0_9BASI</name>
<gene>
    <name evidence="8" type="ORF">A4X03_0g8018</name>
</gene>
<sequence length="438" mass="50083">MPRLSERARLIQSLSRCLRLSLSAAALDEEFQADVEEAEEALGLVDSNRYLSRDRLPNDMRARRTRARCVQHLSWNEDDFKRGFRVTKAQFEYVVSLLETDEVFARKARGRPQHPVQYQVLLVLWRLAHSGTGATAFQIAERFGVSEGTVISWTDRVLCALIGIEDRYVWWPSLGERQQLRQQLSDHHGLAGCIGFIDGTHINFAGAPARKDAADFFTRHHRYSFNVLAVVDIDRRFRFLHLGFPGSAHDQRVYRACALFQAPDQHFSANEFILGDSGYTSDAHLVSLFRRYRGQETLAPSQVAFNQHASPRRVTVEHAFGILKLRWQSLRALPISLRDELEESRAACWIRACVVLHNLLVDDAAEPGQWLTAEERELAQREHGPDFTRWEHDGDAALHAVGADVGQSAPQEEQVGRTEGQILRQKVQEFARVWRQQR</sequence>
<dbReference type="GO" id="GO:0005634">
    <property type="term" value="C:nucleus"/>
    <property type="evidence" value="ECO:0007669"/>
    <property type="project" value="UniProtKB-SubCell"/>
</dbReference>
<evidence type="ECO:0000256" key="3">
    <source>
        <dbReference type="ARBA" id="ARBA00006958"/>
    </source>
</evidence>
<dbReference type="InterPro" id="IPR045249">
    <property type="entry name" value="HARBI1-like"/>
</dbReference>
<evidence type="ECO:0000256" key="2">
    <source>
        <dbReference type="ARBA" id="ARBA00004123"/>
    </source>
</evidence>